<keyword evidence="2" id="KW-0813">Transport</keyword>
<keyword evidence="4 6" id="KW-0067">ATP-binding</keyword>
<dbReference type="PANTHER" id="PTHR42711">
    <property type="entry name" value="ABC TRANSPORTER ATP-BINDING PROTEIN"/>
    <property type="match status" value="1"/>
</dbReference>
<evidence type="ECO:0000313" key="7">
    <source>
        <dbReference type="Proteomes" id="UP000272464"/>
    </source>
</evidence>
<dbReference type="SUPFAM" id="SSF52540">
    <property type="entry name" value="P-loop containing nucleoside triphosphate hydrolases"/>
    <property type="match status" value="1"/>
</dbReference>
<keyword evidence="3" id="KW-0547">Nucleotide-binding</keyword>
<organism evidence="6 7">
    <name type="scientific">Paenibacillus zeisoli</name>
    <dbReference type="NCBI Taxonomy" id="2496267"/>
    <lineage>
        <taxon>Bacteria</taxon>
        <taxon>Bacillati</taxon>
        <taxon>Bacillota</taxon>
        <taxon>Bacilli</taxon>
        <taxon>Bacillales</taxon>
        <taxon>Paenibacillaceae</taxon>
        <taxon>Paenibacillus</taxon>
    </lineage>
</organism>
<dbReference type="InterPro" id="IPR003439">
    <property type="entry name" value="ABC_transporter-like_ATP-bd"/>
</dbReference>
<dbReference type="Proteomes" id="UP000272464">
    <property type="component" value="Unassembled WGS sequence"/>
</dbReference>
<dbReference type="InterPro" id="IPR027417">
    <property type="entry name" value="P-loop_NTPase"/>
</dbReference>
<dbReference type="InterPro" id="IPR050763">
    <property type="entry name" value="ABC_transporter_ATP-binding"/>
</dbReference>
<dbReference type="GO" id="GO:0016887">
    <property type="term" value="F:ATP hydrolysis activity"/>
    <property type="evidence" value="ECO:0007669"/>
    <property type="project" value="InterPro"/>
</dbReference>
<dbReference type="PANTHER" id="PTHR42711:SF5">
    <property type="entry name" value="ABC TRANSPORTER ATP-BINDING PROTEIN NATA"/>
    <property type="match status" value="1"/>
</dbReference>
<comment type="caution">
    <text evidence="6">The sequence shown here is derived from an EMBL/GenBank/DDBJ whole genome shotgun (WGS) entry which is preliminary data.</text>
</comment>
<evidence type="ECO:0000256" key="1">
    <source>
        <dbReference type="ARBA" id="ARBA00005417"/>
    </source>
</evidence>
<dbReference type="RefSeq" id="WP_127198219.1">
    <property type="nucleotide sequence ID" value="NZ_RZNX01000001.1"/>
</dbReference>
<dbReference type="AlphaFoldDB" id="A0A433XR32"/>
<name>A0A433XR32_9BACL</name>
<accession>A0A433XR32</accession>
<keyword evidence="7" id="KW-1185">Reference proteome</keyword>
<reference evidence="6 7" key="1">
    <citation type="submission" date="2018-12" db="EMBL/GenBank/DDBJ databases">
        <authorList>
            <person name="Sun L."/>
            <person name="Chen Z."/>
        </authorList>
    </citation>
    <scope>NUCLEOTIDE SEQUENCE [LARGE SCALE GENOMIC DNA]</scope>
    <source>
        <strain evidence="6 7">3-5-3</strain>
    </source>
</reference>
<evidence type="ECO:0000256" key="3">
    <source>
        <dbReference type="ARBA" id="ARBA00022741"/>
    </source>
</evidence>
<dbReference type="EMBL" id="RZNX01000001">
    <property type="protein sequence ID" value="RUT36530.1"/>
    <property type="molecule type" value="Genomic_DNA"/>
</dbReference>
<dbReference type="SMART" id="SM00382">
    <property type="entry name" value="AAA"/>
    <property type="match status" value="1"/>
</dbReference>
<dbReference type="InterPro" id="IPR017871">
    <property type="entry name" value="ABC_transporter-like_CS"/>
</dbReference>
<dbReference type="PROSITE" id="PS50893">
    <property type="entry name" value="ABC_TRANSPORTER_2"/>
    <property type="match status" value="1"/>
</dbReference>
<dbReference type="GO" id="GO:0005524">
    <property type="term" value="F:ATP binding"/>
    <property type="evidence" value="ECO:0007669"/>
    <property type="project" value="UniProtKB-KW"/>
</dbReference>
<sequence>MRKVYEIQNVRKVYKKGKKLANEDITFDVHEGEILAILGPNGAGKSTLVKQMVAQSKPTSGQITLYGRDVIRYSSDVAQRVGYYAQESWALANLTVQEAIFFTARLRGINRIDAEHLTRLWIGKFDLSSIADKMIKRISGGQRRLAGLAAVMAGDPEVLILDEPTNELDPVKRKLVWDLVREKNREQGTTVLLVTHNVLEAEQVVDRVAIIDHGKLQVIDSITNLKNRVDPRLKVEFTLLSGYREQAEQLLSQWGAVETLSENRVQMLVERDEVSRLVSNITEHLDQLSCEAYKIVPPSLEDVYIKLGGGNRDEHQ</sequence>
<gene>
    <name evidence="6" type="ORF">EJP77_06050</name>
</gene>
<evidence type="ECO:0000256" key="2">
    <source>
        <dbReference type="ARBA" id="ARBA00022448"/>
    </source>
</evidence>
<comment type="similarity">
    <text evidence="1">Belongs to the ABC transporter superfamily.</text>
</comment>
<dbReference type="PROSITE" id="PS00211">
    <property type="entry name" value="ABC_TRANSPORTER_1"/>
    <property type="match status" value="1"/>
</dbReference>
<feature type="domain" description="ABC transporter" evidence="5">
    <location>
        <begin position="5"/>
        <end position="238"/>
    </location>
</feature>
<evidence type="ECO:0000259" key="5">
    <source>
        <dbReference type="PROSITE" id="PS50893"/>
    </source>
</evidence>
<dbReference type="Pfam" id="PF00005">
    <property type="entry name" value="ABC_tran"/>
    <property type="match status" value="1"/>
</dbReference>
<protein>
    <submittedName>
        <fullName evidence="6">ABC transporter ATP-binding protein</fullName>
    </submittedName>
</protein>
<proteinExistence type="inferred from homology"/>
<dbReference type="Gene3D" id="3.40.50.300">
    <property type="entry name" value="P-loop containing nucleotide triphosphate hydrolases"/>
    <property type="match status" value="1"/>
</dbReference>
<evidence type="ECO:0000313" key="6">
    <source>
        <dbReference type="EMBL" id="RUT36530.1"/>
    </source>
</evidence>
<dbReference type="OrthoDB" id="9776369at2"/>
<dbReference type="InterPro" id="IPR003593">
    <property type="entry name" value="AAA+_ATPase"/>
</dbReference>
<evidence type="ECO:0000256" key="4">
    <source>
        <dbReference type="ARBA" id="ARBA00022840"/>
    </source>
</evidence>